<feature type="region of interest" description="Disordered" evidence="1">
    <location>
        <begin position="296"/>
        <end position="317"/>
    </location>
</feature>
<dbReference type="Proteomes" id="UP000807353">
    <property type="component" value="Unassembled WGS sequence"/>
</dbReference>
<accession>A0A9P6C8K4</accession>
<feature type="compositionally biased region" description="Acidic residues" evidence="1">
    <location>
        <begin position="1079"/>
        <end position="1094"/>
    </location>
</feature>
<feature type="compositionally biased region" description="Polar residues" evidence="1">
    <location>
        <begin position="266"/>
        <end position="281"/>
    </location>
</feature>
<feature type="compositionally biased region" description="Low complexity" evidence="1">
    <location>
        <begin position="1096"/>
        <end position="1106"/>
    </location>
</feature>
<dbReference type="OrthoDB" id="2678679at2759"/>
<feature type="compositionally biased region" description="Polar residues" evidence="1">
    <location>
        <begin position="112"/>
        <end position="131"/>
    </location>
</feature>
<comment type="caution">
    <text evidence="2">The sequence shown here is derived from an EMBL/GenBank/DDBJ whole genome shotgun (WGS) entry which is preliminary data.</text>
</comment>
<feature type="region of interest" description="Disordered" evidence="1">
    <location>
        <begin position="1078"/>
        <end position="1106"/>
    </location>
</feature>
<evidence type="ECO:0000313" key="2">
    <source>
        <dbReference type="EMBL" id="KAF9456067.1"/>
    </source>
</evidence>
<feature type="compositionally biased region" description="Polar residues" evidence="1">
    <location>
        <begin position="229"/>
        <end position="242"/>
    </location>
</feature>
<feature type="compositionally biased region" description="Polar residues" evidence="1">
    <location>
        <begin position="308"/>
        <end position="317"/>
    </location>
</feature>
<evidence type="ECO:0000256" key="1">
    <source>
        <dbReference type="SAM" id="MobiDB-lite"/>
    </source>
</evidence>
<feature type="region of interest" description="Disordered" evidence="1">
    <location>
        <begin position="112"/>
        <end position="154"/>
    </location>
</feature>
<reference evidence="2" key="1">
    <citation type="submission" date="2020-11" db="EMBL/GenBank/DDBJ databases">
        <authorList>
            <consortium name="DOE Joint Genome Institute"/>
            <person name="Ahrendt S."/>
            <person name="Riley R."/>
            <person name="Andreopoulos W."/>
            <person name="Labutti K."/>
            <person name="Pangilinan J."/>
            <person name="Ruiz-Duenas F.J."/>
            <person name="Barrasa J.M."/>
            <person name="Sanchez-Garcia M."/>
            <person name="Camarero S."/>
            <person name="Miyauchi S."/>
            <person name="Serrano A."/>
            <person name="Linde D."/>
            <person name="Babiker R."/>
            <person name="Drula E."/>
            <person name="Ayuso-Fernandez I."/>
            <person name="Pacheco R."/>
            <person name="Padilla G."/>
            <person name="Ferreira P."/>
            <person name="Barriuso J."/>
            <person name="Kellner H."/>
            <person name="Castanera R."/>
            <person name="Alfaro M."/>
            <person name="Ramirez L."/>
            <person name="Pisabarro A.G."/>
            <person name="Kuo A."/>
            <person name="Tritt A."/>
            <person name="Lipzen A."/>
            <person name="He G."/>
            <person name="Yan M."/>
            <person name="Ng V."/>
            <person name="Cullen D."/>
            <person name="Martin F."/>
            <person name="Rosso M.-N."/>
            <person name="Henrissat B."/>
            <person name="Hibbett D."/>
            <person name="Martinez A.T."/>
            <person name="Grigoriev I.V."/>
        </authorList>
    </citation>
    <scope>NUCLEOTIDE SEQUENCE</scope>
    <source>
        <strain evidence="2">CBS 247.69</strain>
    </source>
</reference>
<feature type="region of interest" description="Disordered" evidence="1">
    <location>
        <begin position="214"/>
        <end position="281"/>
    </location>
</feature>
<keyword evidence="3" id="KW-1185">Reference proteome</keyword>
<proteinExistence type="predicted"/>
<sequence length="1147" mass="124475">MAGQPKWSAPKPPPTSIEKTEVSSRGILESELKPTVWTGSKEELLSALPELMKAVHGVSWVMTETPVLILEERNMGLKISDVQLGQKPLIEIIMVRDFACLASDLAMPPTSAPNIKSATNSFTTPSISRTDPLNSKKSSHPSPPLPPSPRKTNEGVYIVGTTKANRHVGAGFNFDSLYTMPSELDNKDCTATGDNAAARQILTDAHHETYHPERSIAFNPPPHPGHHTNAPNRSAQVISGSSPLKRGPDAPTLIQEFPSKRVKLEQMTTSRSDPQVHGSSGQPLLQVSPAFENWNTHQSIPKGPPAMQRQSAPGTSSVNASFSLVHPAKFQRSHDHDMHGDMMIWQPPPANMPYPPISNSPSAISTSIYDMHKDAIVARSFSTSATRPLAVNSPPAISASTPDLPKNTTISRPPLISIPCPSVVSSLTTNSTSDCNMDEDMLTRRPLPITTSDRPPPASKLLPVSSASDHGVRRNVKIPRPPVVPNTSISGLLPTSLVSSSQGFKRLPAGLKFSKIKLEVQEATVSSSIEPPMSNLADSLPDLPFGKPTHQHNAIVKDESQEAALSESLLLKPGRYFPSILPPEVQALLDAYVSVRPVVVIASRAILLDNWGISLPTEMTFSYLGFFRVRRVWENQVTGSLNRESSGRDRATGRVEWCLQCEWAASAQESDPSNLFYRPEAWWAPQRGKGKERAKSDGDDGETDTESSETYRIQRAAHPNYKYRRTAVQHGFESPLPIHVRAPDRPGLPDELFPLGWHCTSCGKLNFRATLRHRTCSSSFCKERPMPESYALPLWFLRDPQQRLPVPMPYNTYPNGVDVRYTVRDNDMRAYTYVVSGDKDESVSVKHIFTCNSQHLQEDATQLLEAFQLDVPMQRKMGKTSLPYFYFEFSSGEASGILPSPPTTTWEDAPPCVLKAKEHLMSRAHVYGEKPEVTVNTLSILAWISTGTRKGGSSLDCKTNSIIIMCLGADTVISVVPKSGFHAPVGSSAGGSGTSVLIDDEAIVADPNLITMDNLVLGDAMDVDPILASGAPVSTQATAPAASSAGGGDFDEVFFAPNDGMDVDPEDVPVLDPATFLGNEDDMVPGDDMDDEPDAASRAPGSSRAAVKPSKPALVITLVHGDLLILSGDDFEYSIKRSGTSILLIGS</sequence>
<name>A0A9P6C8K4_9AGAR</name>
<feature type="compositionally biased region" description="Basic and acidic residues" evidence="1">
    <location>
        <begin position="689"/>
        <end position="698"/>
    </location>
</feature>
<feature type="region of interest" description="Disordered" evidence="1">
    <location>
        <begin position="687"/>
        <end position="712"/>
    </location>
</feature>
<protein>
    <submittedName>
        <fullName evidence="2">Uncharacterized protein</fullName>
    </submittedName>
</protein>
<dbReference type="EMBL" id="MU150467">
    <property type="protein sequence ID" value="KAF9456067.1"/>
    <property type="molecule type" value="Genomic_DNA"/>
</dbReference>
<feature type="region of interest" description="Disordered" evidence="1">
    <location>
        <begin position="446"/>
        <end position="481"/>
    </location>
</feature>
<feature type="region of interest" description="Disordered" evidence="1">
    <location>
        <begin position="1"/>
        <end position="24"/>
    </location>
</feature>
<dbReference type="AlphaFoldDB" id="A0A9P6C8K4"/>
<organism evidence="2 3">
    <name type="scientific">Collybia nuda</name>
    <dbReference type="NCBI Taxonomy" id="64659"/>
    <lineage>
        <taxon>Eukaryota</taxon>
        <taxon>Fungi</taxon>
        <taxon>Dikarya</taxon>
        <taxon>Basidiomycota</taxon>
        <taxon>Agaricomycotina</taxon>
        <taxon>Agaricomycetes</taxon>
        <taxon>Agaricomycetidae</taxon>
        <taxon>Agaricales</taxon>
        <taxon>Tricholomatineae</taxon>
        <taxon>Clitocybaceae</taxon>
        <taxon>Collybia</taxon>
    </lineage>
</organism>
<gene>
    <name evidence="2" type="ORF">BDZ94DRAFT_1276582</name>
</gene>
<evidence type="ECO:0000313" key="3">
    <source>
        <dbReference type="Proteomes" id="UP000807353"/>
    </source>
</evidence>